<dbReference type="OMA" id="NIESMTH"/>
<comment type="caution">
    <text evidence="2">The sequence shown here is derived from an EMBL/GenBank/DDBJ whole genome shotgun (WGS) entry which is preliminary data.</text>
</comment>
<keyword evidence="3" id="KW-1185">Reference proteome</keyword>
<gene>
    <name evidence="2" type="ORF">TraAM80_09301</name>
</gene>
<dbReference type="AlphaFoldDB" id="A0A422MWA6"/>
<feature type="region of interest" description="Disordered" evidence="1">
    <location>
        <begin position="390"/>
        <end position="431"/>
    </location>
</feature>
<accession>A0A422MWA6</accession>
<evidence type="ECO:0000256" key="1">
    <source>
        <dbReference type="SAM" id="MobiDB-lite"/>
    </source>
</evidence>
<dbReference type="EMBL" id="MKGL01000559">
    <property type="protein sequence ID" value="RNE97476.1"/>
    <property type="molecule type" value="Genomic_DNA"/>
</dbReference>
<proteinExistence type="predicted"/>
<dbReference type="VEuPathDB" id="TriTrypDB:TRSC58_05412"/>
<sequence length="669" mass="75249">MKSDVSIGDNWRYGASTKVPTSTEENEVKKLLQHCRKPWFYCYPRARAHSSLLAYYRAMGGDEVLLHQRLCRVASREILSLVTSSQITTETDNTHNSKRRDAPLNVRLVQRVYPSSQMPLISESTVSMVEAVLSHLQLPEGITVFLPGLLLYPYYHLLELFDAWKLRVIGYDVDYVTMRVGEDDFRKKMRGIALHGYCDRNSRQKNFNCGREYSAIVLLTGLGARFLANAENIVNIARKESRVLTLELHPVTAASFWPEFDGTGRADVHITCMDTAGEIGGAIAFSRDPLLARGILTRLEERPLAAARKWWVALARHFAHEMVSDGMSFQLALCAMRWRSLIAKKIRPEKQKLTAKEAQVHGAARGDGRGTVARADRIFEFLMASQVEAARSGATSHEKNNMSAGGKKKKDDNNNSGQGSPMPMSSVESPNSAFFRPHRGLLLWMITAITSMQQRAEADCISLWEFLSRLRNDVEVVSAGEPTTPRRCVASHSDSLLLRVREPEVAARALRTVGFDAVPAVTRVWDRGNKTGEVWKPVMPTLREIVILSDCPQSTELAKHALFLPLYREMRWKNRQKLHHVMQKTFPASLFCSPSAHFQQHVMNTPSQHAYHSTEVEALLRSWRQSCKDVNVLFCKSAAPSSLALVGPVPGYLLSSSEREIEIEEEQCS</sequence>
<reference evidence="2 3" key="1">
    <citation type="journal article" date="2018" name="BMC Genomics">
        <title>Genomic comparison of Trypanosoma conorhini and Trypanosoma rangeli to Trypanosoma cruzi strains of high and low virulence.</title>
        <authorList>
            <person name="Bradwell K.R."/>
            <person name="Koparde V.N."/>
            <person name="Matveyev A.V."/>
            <person name="Serrano M.G."/>
            <person name="Alves J.M."/>
            <person name="Parikh H."/>
            <person name="Huang B."/>
            <person name="Lee V."/>
            <person name="Espinosa-Alvarez O."/>
            <person name="Ortiz P.A."/>
            <person name="Costa-Martins A.G."/>
            <person name="Teixeira M.M."/>
            <person name="Buck G.A."/>
        </authorList>
    </citation>
    <scope>NUCLEOTIDE SEQUENCE [LARGE SCALE GENOMIC DNA]</scope>
    <source>
        <strain evidence="2 3">AM80</strain>
    </source>
</reference>
<evidence type="ECO:0000313" key="3">
    <source>
        <dbReference type="Proteomes" id="UP000283634"/>
    </source>
</evidence>
<dbReference type="GeneID" id="40333234"/>
<organism evidence="2 3">
    <name type="scientific">Trypanosoma rangeli</name>
    <dbReference type="NCBI Taxonomy" id="5698"/>
    <lineage>
        <taxon>Eukaryota</taxon>
        <taxon>Discoba</taxon>
        <taxon>Euglenozoa</taxon>
        <taxon>Kinetoplastea</taxon>
        <taxon>Metakinetoplastina</taxon>
        <taxon>Trypanosomatida</taxon>
        <taxon>Trypanosomatidae</taxon>
        <taxon>Trypanosoma</taxon>
        <taxon>Herpetosoma</taxon>
    </lineage>
</organism>
<evidence type="ECO:0000313" key="2">
    <source>
        <dbReference type="EMBL" id="RNE97476.1"/>
    </source>
</evidence>
<feature type="non-terminal residue" evidence="2">
    <location>
        <position position="669"/>
    </location>
</feature>
<protein>
    <submittedName>
        <fullName evidence="2">Uncharacterized protein</fullName>
    </submittedName>
</protein>
<dbReference type="OrthoDB" id="246957at2759"/>
<dbReference type="Proteomes" id="UP000283634">
    <property type="component" value="Unassembled WGS sequence"/>
</dbReference>
<dbReference type="RefSeq" id="XP_029234144.1">
    <property type="nucleotide sequence ID" value="XM_029385993.1"/>
</dbReference>
<name>A0A422MWA6_TRYRA</name>